<organism evidence="1 2">
    <name type="scientific">Diversispora epigaea</name>
    <dbReference type="NCBI Taxonomy" id="1348612"/>
    <lineage>
        <taxon>Eukaryota</taxon>
        <taxon>Fungi</taxon>
        <taxon>Fungi incertae sedis</taxon>
        <taxon>Mucoromycota</taxon>
        <taxon>Glomeromycotina</taxon>
        <taxon>Glomeromycetes</taxon>
        <taxon>Diversisporales</taxon>
        <taxon>Diversisporaceae</taxon>
        <taxon>Diversispora</taxon>
    </lineage>
</organism>
<accession>A0A397JHE2</accession>
<keyword evidence="2" id="KW-1185">Reference proteome</keyword>
<comment type="caution">
    <text evidence="1">The sequence shown here is derived from an EMBL/GenBank/DDBJ whole genome shotgun (WGS) entry which is preliminary data.</text>
</comment>
<gene>
    <name evidence="1" type="ORF">Glove_34g19</name>
</gene>
<evidence type="ECO:0000313" key="2">
    <source>
        <dbReference type="Proteomes" id="UP000266861"/>
    </source>
</evidence>
<dbReference type="EMBL" id="PQFF01000032">
    <property type="protein sequence ID" value="RHZ87451.1"/>
    <property type="molecule type" value="Genomic_DNA"/>
</dbReference>
<sequence length="247" mass="28102">MQSEIDLLKQENQTQATINIRNTPTNDIPEQIVNMTANNTIANTTTNTNANTIANISTSNITQLIHIEPKSLENKEIDNFHDSIYKETISKEIIQSIKEKKLRDQELLSTPENTISNISQISISPNKNVSISETEKLPLNRNKDLNIQDTNFSSSESKSSIIFSSNQKQSAISFKIKILIIKNKQISDIPVGINLTPDSISYLTQLFDKAEKTGRKEKLHWYYYSEEYEKKVITISSENNISDQIHQ</sequence>
<reference evidence="1 2" key="1">
    <citation type="submission" date="2018-08" db="EMBL/GenBank/DDBJ databases">
        <title>Genome and evolution of the arbuscular mycorrhizal fungus Diversispora epigaea (formerly Glomus versiforme) and its bacterial endosymbionts.</title>
        <authorList>
            <person name="Sun X."/>
            <person name="Fei Z."/>
            <person name="Harrison M."/>
        </authorList>
    </citation>
    <scope>NUCLEOTIDE SEQUENCE [LARGE SCALE GENOMIC DNA]</scope>
    <source>
        <strain evidence="1 2">IT104</strain>
    </source>
</reference>
<proteinExistence type="predicted"/>
<dbReference type="OrthoDB" id="2423674at2759"/>
<dbReference type="AlphaFoldDB" id="A0A397JHE2"/>
<protein>
    <submittedName>
        <fullName evidence="1">Uncharacterized protein</fullName>
    </submittedName>
</protein>
<dbReference type="Proteomes" id="UP000266861">
    <property type="component" value="Unassembled WGS sequence"/>
</dbReference>
<evidence type="ECO:0000313" key="1">
    <source>
        <dbReference type="EMBL" id="RHZ87451.1"/>
    </source>
</evidence>
<name>A0A397JHE2_9GLOM</name>